<sequence length="75" mass="8304">MMSDNILILPTCKKQRKGPPPELCIFRSECGQELADGHAVLEIPPRNQKLESILFTLTGLPLYDLQIAGYSTTTS</sequence>
<dbReference type="AlphaFoldDB" id="A0A8T0HKJ6"/>
<name>A0A8T0HKJ6_CERPU</name>
<evidence type="ECO:0000313" key="1">
    <source>
        <dbReference type="EMBL" id="KAG0571315.1"/>
    </source>
</evidence>
<evidence type="ECO:0000313" key="2">
    <source>
        <dbReference type="Proteomes" id="UP000822688"/>
    </source>
</evidence>
<comment type="caution">
    <text evidence="1">The sequence shown here is derived from an EMBL/GenBank/DDBJ whole genome shotgun (WGS) entry which is preliminary data.</text>
</comment>
<protein>
    <submittedName>
        <fullName evidence="1">Uncharacterized protein</fullName>
    </submittedName>
</protein>
<gene>
    <name evidence="1" type="ORF">KC19_VG001500</name>
</gene>
<accession>A0A8T0HKJ6</accession>
<dbReference type="EMBL" id="CM026426">
    <property type="protein sequence ID" value="KAG0571315.1"/>
    <property type="molecule type" value="Genomic_DNA"/>
</dbReference>
<reference evidence="1" key="1">
    <citation type="submission" date="2020-06" db="EMBL/GenBank/DDBJ databases">
        <title>WGS assembly of Ceratodon purpureus strain R40.</title>
        <authorList>
            <person name="Carey S.B."/>
            <person name="Jenkins J."/>
            <person name="Shu S."/>
            <person name="Lovell J.T."/>
            <person name="Sreedasyam A."/>
            <person name="Maumus F."/>
            <person name="Tiley G.P."/>
            <person name="Fernandez-Pozo N."/>
            <person name="Barry K."/>
            <person name="Chen C."/>
            <person name="Wang M."/>
            <person name="Lipzen A."/>
            <person name="Daum C."/>
            <person name="Saski C.A."/>
            <person name="Payton A.C."/>
            <person name="Mcbreen J.C."/>
            <person name="Conrad R.E."/>
            <person name="Kollar L.M."/>
            <person name="Olsson S."/>
            <person name="Huttunen S."/>
            <person name="Landis J.B."/>
            <person name="Wickett N.J."/>
            <person name="Johnson M.G."/>
            <person name="Rensing S.A."/>
            <person name="Grimwood J."/>
            <person name="Schmutz J."/>
            <person name="Mcdaniel S.F."/>
        </authorList>
    </citation>
    <scope>NUCLEOTIDE SEQUENCE</scope>
    <source>
        <strain evidence="1">R40</strain>
    </source>
</reference>
<keyword evidence="2" id="KW-1185">Reference proteome</keyword>
<feature type="non-terminal residue" evidence="1">
    <location>
        <position position="75"/>
    </location>
</feature>
<proteinExistence type="predicted"/>
<dbReference type="Proteomes" id="UP000822688">
    <property type="component" value="Chromosome V"/>
</dbReference>
<organism evidence="1 2">
    <name type="scientific">Ceratodon purpureus</name>
    <name type="common">Fire moss</name>
    <name type="synonym">Dicranum purpureum</name>
    <dbReference type="NCBI Taxonomy" id="3225"/>
    <lineage>
        <taxon>Eukaryota</taxon>
        <taxon>Viridiplantae</taxon>
        <taxon>Streptophyta</taxon>
        <taxon>Embryophyta</taxon>
        <taxon>Bryophyta</taxon>
        <taxon>Bryophytina</taxon>
        <taxon>Bryopsida</taxon>
        <taxon>Dicranidae</taxon>
        <taxon>Pseudoditrichales</taxon>
        <taxon>Ditrichaceae</taxon>
        <taxon>Ceratodon</taxon>
    </lineage>
</organism>